<sequence>MVQIRKQVHLAFGVAVAGLVGTVGLLGPAAPAQAVPSDVNWDAIARCESGGNWRINTGNGYYGGLQFSRGTWRAYGGTRYARTANRATKGEQIRVAERVLRGQGIRAWPHCGKRASVKVSRKAVRKSPVRAVRKAAVRVVRETPARTVPTSTVRIVREAPTRVVRTAAGRSAVLQSANLAPGSGTRTYVVRRGDTLARIASRHHVAGGWRALYRVNDDVLSSPHRLFAGQRIKL</sequence>
<accession>I0GY78</accession>
<dbReference type="SUPFAM" id="SSF53955">
    <property type="entry name" value="Lysozyme-like"/>
    <property type="match status" value="1"/>
</dbReference>
<dbReference type="InterPro" id="IPR036779">
    <property type="entry name" value="LysM_dom_sf"/>
</dbReference>
<dbReference type="eggNOG" id="COG1652">
    <property type="taxonomic scope" value="Bacteria"/>
</dbReference>
<dbReference type="SMART" id="SM00257">
    <property type="entry name" value="LysM"/>
    <property type="match status" value="1"/>
</dbReference>
<dbReference type="RefSeq" id="WP_014440615.1">
    <property type="nucleotide sequence ID" value="NC_017093.1"/>
</dbReference>
<dbReference type="EMBL" id="AP012319">
    <property type="protein sequence ID" value="BAL85715.1"/>
    <property type="molecule type" value="Genomic_DNA"/>
</dbReference>
<dbReference type="CDD" id="cd13925">
    <property type="entry name" value="RPF"/>
    <property type="match status" value="1"/>
</dbReference>
<dbReference type="Pfam" id="PF01476">
    <property type="entry name" value="LysM"/>
    <property type="match status" value="1"/>
</dbReference>
<dbReference type="PANTHER" id="PTHR34700:SF4">
    <property type="entry name" value="PHAGE-LIKE ELEMENT PBSX PROTEIN XKDP"/>
    <property type="match status" value="1"/>
</dbReference>
<protein>
    <submittedName>
        <fullName evidence="4">Putative transglycosylase</fullName>
    </submittedName>
</protein>
<evidence type="ECO:0000313" key="5">
    <source>
        <dbReference type="Proteomes" id="UP000007882"/>
    </source>
</evidence>
<organism evidence="4 5">
    <name type="scientific">Actinoplanes missouriensis (strain ATCC 14538 / DSM 43046 / CBS 188.64 / JCM 3121 / NBRC 102363 / NCIMB 12654 / NRRL B-3342 / UNCC 431)</name>
    <dbReference type="NCBI Taxonomy" id="512565"/>
    <lineage>
        <taxon>Bacteria</taxon>
        <taxon>Bacillati</taxon>
        <taxon>Actinomycetota</taxon>
        <taxon>Actinomycetes</taxon>
        <taxon>Micromonosporales</taxon>
        <taxon>Micromonosporaceae</taxon>
        <taxon>Actinoplanes</taxon>
    </lineage>
</organism>
<name>I0GY78_ACTM4</name>
<dbReference type="STRING" id="512565.AMIS_4950"/>
<dbReference type="PROSITE" id="PS51782">
    <property type="entry name" value="LYSM"/>
    <property type="match status" value="1"/>
</dbReference>
<dbReference type="InterPro" id="IPR023346">
    <property type="entry name" value="Lysozyme-like_dom_sf"/>
</dbReference>
<dbReference type="Proteomes" id="UP000007882">
    <property type="component" value="Chromosome"/>
</dbReference>
<dbReference type="InterPro" id="IPR052196">
    <property type="entry name" value="Bact_Kbp"/>
</dbReference>
<dbReference type="Gene3D" id="3.10.350.10">
    <property type="entry name" value="LysM domain"/>
    <property type="match status" value="1"/>
</dbReference>
<dbReference type="KEGG" id="ams:AMIS_4950"/>
<reference evidence="4 5" key="1">
    <citation type="submission" date="2012-02" db="EMBL/GenBank/DDBJ databases">
        <title>Complete genome sequence of Actinoplanes missouriensis 431 (= NBRC 102363).</title>
        <authorList>
            <person name="Ohnishi Y."/>
            <person name="Ishikawa J."/>
            <person name="Sekine M."/>
            <person name="Hosoyama A."/>
            <person name="Harada T."/>
            <person name="Narita H."/>
            <person name="Hata T."/>
            <person name="Konno Y."/>
            <person name="Tutikane K."/>
            <person name="Fujita N."/>
            <person name="Horinouchi S."/>
            <person name="Hayakawa M."/>
        </authorList>
    </citation>
    <scope>NUCLEOTIDE SEQUENCE [LARGE SCALE GENOMIC DNA]</scope>
    <source>
        <strain evidence="5">ATCC 14538 / DSM 43046 / CBS 188.64 / JCM 3121 / NBRC 102363 / NCIMB 12654 / NRRL B-3342 / UNCC 431</strain>
    </source>
</reference>
<evidence type="ECO:0000259" key="3">
    <source>
        <dbReference type="PROSITE" id="PS51782"/>
    </source>
</evidence>
<comment type="similarity">
    <text evidence="1">Belongs to the transglycosylase family. Rpf subfamily.</text>
</comment>
<feature type="domain" description="LysM" evidence="3">
    <location>
        <begin position="186"/>
        <end position="234"/>
    </location>
</feature>
<dbReference type="GO" id="GO:0016787">
    <property type="term" value="F:hydrolase activity"/>
    <property type="evidence" value="ECO:0007669"/>
    <property type="project" value="UniProtKB-KW"/>
</dbReference>
<evidence type="ECO:0000313" key="4">
    <source>
        <dbReference type="EMBL" id="BAL85715.1"/>
    </source>
</evidence>
<proteinExistence type="inferred from homology"/>
<dbReference type="SUPFAM" id="SSF54106">
    <property type="entry name" value="LysM domain"/>
    <property type="match status" value="1"/>
</dbReference>
<evidence type="ECO:0000256" key="1">
    <source>
        <dbReference type="ARBA" id="ARBA00010830"/>
    </source>
</evidence>
<evidence type="ECO:0000256" key="2">
    <source>
        <dbReference type="ARBA" id="ARBA00022801"/>
    </source>
</evidence>
<dbReference type="AlphaFoldDB" id="I0GY78"/>
<dbReference type="InterPro" id="IPR018392">
    <property type="entry name" value="LysM"/>
</dbReference>
<dbReference type="InterPro" id="IPR010618">
    <property type="entry name" value="RPF"/>
</dbReference>
<dbReference type="Gene3D" id="1.10.530.10">
    <property type="match status" value="1"/>
</dbReference>
<gene>
    <name evidence="4" type="ordered locus">AMIS_4950</name>
</gene>
<dbReference type="OrthoDB" id="1404170at2"/>
<dbReference type="Pfam" id="PF06737">
    <property type="entry name" value="Transglycosylas"/>
    <property type="match status" value="1"/>
</dbReference>
<keyword evidence="2" id="KW-0378">Hydrolase</keyword>
<dbReference type="PANTHER" id="PTHR34700">
    <property type="entry name" value="POTASSIUM BINDING PROTEIN KBP"/>
    <property type="match status" value="1"/>
</dbReference>
<keyword evidence="5" id="KW-1185">Reference proteome</keyword>
<dbReference type="PATRIC" id="fig|512565.3.peg.498"/>
<dbReference type="CDD" id="cd00118">
    <property type="entry name" value="LysM"/>
    <property type="match status" value="1"/>
</dbReference>
<dbReference type="HOGENOM" id="CLU_045108_0_0_11"/>